<dbReference type="InterPro" id="IPR036322">
    <property type="entry name" value="WD40_repeat_dom_sf"/>
</dbReference>
<evidence type="ECO:0000256" key="2">
    <source>
        <dbReference type="SAM" id="MobiDB-lite"/>
    </source>
</evidence>
<sequence>MSDIFSIAVIGSTDLDIKSPMLNVIVRISIVNATTGELLEKSNIANKCISAYEKTEYISPVATHGVKLDNLGELSPAWNETFLYNEPVSTILSDEVLLFFEIFDTYIHPSRHSFTPISWAFLRLRNPEECRNLNRPCQLQLHYYPSSTFDISLKGIKLPVQGLLLNRKKCNGRLNVEVRKEEMQETYDIQGRPKNFFQHEIGREELEKLINRKDDDNEEEEEENTKTEKSKKKPKPRILRPANRKCTIPKLLKAQIPAGERGALSLAFNKNGDILAVAIQESKDYVIQLYSTISFERFKTIFAHVDLIYEITFSEDDRLMMTVSADGMAKVFLNEGDYKLKSTLAHPGYVYSGKFHPKDDRLVVTAGIDGIIRLWDRPNESVLMQMEGHETRINSISFSPDGDCLYAGDANGIISVWNTNLEPDGIDGFSRIKIVKEGEIEKIPITHVEMGKSKFSLLVHTQDSVVRIFETKVMVPSQRYIGIVCKRFRMMSTFSPDGKYILAGSEDGGVMLWTVRKAEPVNVTEWSCKFDAPVTAVAWNRVENMIAFSSFGEGQPVLVFYDPDVKTEKSDDEF</sequence>
<dbReference type="PROSITE" id="PS50082">
    <property type="entry name" value="WD_REPEATS_2"/>
    <property type="match status" value="3"/>
</dbReference>
<dbReference type="Gene3D" id="2.130.10.10">
    <property type="entry name" value="YVTN repeat-like/Quinoprotein amine dehydrogenase"/>
    <property type="match status" value="1"/>
</dbReference>
<protein>
    <submittedName>
        <fullName evidence="3">Jouberin</fullName>
    </submittedName>
</protein>
<feature type="compositionally biased region" description="Basic residues" evidence="2">
    <location>
        <begin position="229"/>
        <end position="238"/>
    </location>
</feature>
<dbReference type="SMART" id="SM00320">
    <property type="entry name" value="WD40"/>
    <property type="match status" value="5"/>
</dbReference>
<name>A0ABR2JJM1_9EUKA</name>
<feature type="repeat" description="WD" evidence="1">
    <location>
        <begin position="386"/>
        <end position="418"/>
    </location>
</feature>
<comment type="caution">
    <text evidence="3">The sequence shown here is derived from an EMBL/GenBank/DDBJ whole genome shotgun (WGS) entry which is preliminary data.</text>
</comment>
<dbReference type="InterPro" id="IPR001680">
    <property type="entry name" value="WD40_rpt"/>
</dbReference>
<keyword evidence="4" id="KW-1185">Reference proteome</keyword>
<dbReference type="PROSITE" id="PS50294">
    <property type="entry name" value="WD_REPEATS_REGION"/>
    <property type="match status" value="2"/>
</dbReference>
<feature type="region of interest" description="Disordered" evidence="2">
    <location>
        <begin position="208"/>
        <end position="239"/>
    </location>
</feature>
<gene>
    <name evidence="3" type="ORF">M9Y10_004752</name>
</gene>
<feature type="repeat" description="WD" evidence="1">
    <location>
        <begin position="494"/>
        <end position="523"/>
    </location>
</feature>
<dbReference type="Pfam" id="PF00400">
    <property type="entry name" value="WD40"/>
    <property type="match status" value="4"/>
</dbReference>
<dbReference type="SUPFAM" id="SSF50978">
    <property type="entry name" value="WD40 repeat-like"/>
    <property type="match status" value="1"/>
</dbReference>
<dbReference type="InterPro" id="IPR052803">
    <property type="entry name" value="Cilium-Associated_Jouberin"/>
</dbReference>
<keyword evidence="1" id="KW-0853">WD repeat</keyword>
<organism evidence="3 4">
    <name type="scientific">Tritrichomonas musculus</name>
    <dbReference type="NCBI Taxonomy" id="1915356"/>
    <lineage>
        <taxon>Eukaryota</taxon>
        <taxon>Metamonada</taxon>
        <taxon>Parabasalia</taxon>
        <taxon>Tritrichomonadida</taxon>
        <taxon>Tritrichomonadidae</taxon>
        <taxon>Tritrichomonas</taxon>
    </lineage>
</organism>
<accession>A0ABR2JJM1</accession>
<evidence type="ECO:0000313" key="4">
    <source>
        <dbReference type="Proteomes" id="UP001470230"/>
    </source>
</evidence>
<dbReference type="EMBL" id="JAPFFF010000011">
    <property type="protein sequence ID" value="KAK8877989.1"/>
    <property type="molecule type" value="Genomic_DNA"/>
</dbReference>
<feature type="repeat" description="WD" evidence="1">
    <location>
        <begin position="343"/>
        <end position="385"/>
    </location>
</feature>
<reference evidence="3 4" key="1">
    <citation type="submission" date="2024-04" db="EMBL/GenBank/DDBJ databases">
        <title>Tritrichomonas musculus Genome.</title>
        <authorList>
            <person name="Alves-Ferreira E."/>
            <person name="Grigg M."/>
            <person name="Lorenzi H."/>
            <person name="Galac M."/>
        </authorList>
    </citation>
    <scope>NUCLEOTIDE SEQUENCE [LARGE SCALE GENOMIC DNA]</scope>
    <source>
        <strain evidence="3 4">EAF2021</strain>
    </source>
</reference>
<dbReference type="InterPro" id="IPR015943">
    <property type="entry name" value="WD40/YVTN_repeat-like_dom_sf"/>
</dbReference>
<proteinExistence type="predicted"/>
<evidence type="ECO:0000313" key="3">
    <source>
        <dbReference type="EMBL" id="KAK8877989.1"/>
    </source>
</evidence>
<evidence type="ECO:0000256" key="1">
    <source>
        <dbReference type="PROSITE-ProRule" id="PRU00221"/>
    </source>
</evidence>
<dbReference type="PANTHER" id="PTHR44499:SF1">
    <property type="entry name" value="JOUBERIN"/>
    <property type="match status" value="1"/>
</dbReference>
<dbReference type="PANTHER" id="PTHR44499">
    <property type="entry name" value="JOUBERIN"/>
    <property type="match status" value="1"/>
</dbReference>
<dbReference type="Proteomes" id="UP001470230">
    <property type="component" value="Unassembled WGS sequence"/>
</dbReference>